<dbReference type="PANTHER" id="PTHR43283">
    <property type="entry name" value="BETA-LACTAMASE-RELATED"/>
    <property type="match status" value="1"/>
</dbReference>
<dbReference type="Gene3D" id="3.40.710.10">
    <property type="entry name" value="DD-peptidase/beta-lactamase superfamily"/>
    <property type="match status" value="1"/>
</dbReference>
<dbReference type="InterPro" id="IPR001466">
    <property type="entry name" value="Beta-lactam-related"/>
</dbReference>
<evidence type="ECO:0000313" key="4">
    <source>
        <dbReference type="Proteomes" id="UP000240621"/>
    </source>
</evidence>
<dbReference type="AlphaFoldDB" id="A0A2P8CE73"/>
<proteinExistence type="predicted"/>
<evidence type="ECO:0000313" key="3">
    <source>
        <dbReference type="EMBL" id="PSK83222.1"/>
    </source>
</evidence>
<dbReference type="InterPro" id="IPR050789">
    <property type="entry name" value="Diverse_Enzym_Activities"/>
</dbReference>
<organism evidence="3 4">
    <name type="scientific">Prolixibacter denitrificans</name>
    <dbReference type="NCBI Taxonomy" id="1541063"/>
    <lineage>
        <taxon>Bacteria</taxon>
        <taxon>Pseudomonadati</taxon>
        <taxon>Bacteroidota</taxon>
        <taxon>Bacteroidia</taxon>
        <taxon>Marinilabiliales</taxon>
        <taxon>Prolixibacteraceae</taxon>
        <taxon>Prolixibacter</taxon>
    </lineage>
</organism>
<keyword evidence="1" id="KW-1133">Transmembrane helix</keyword>
<keyword evidence="1" id="KW-0472">Membrane</keyword>
<comment type="caution">
    <text evidence="3">The sequence shown here is derived from an EMBL/GenBank/DDBJ whole genome shotgun (WGS) entry which is preliminary data.</text>
</comment>
<dbReference type="PANTHER" id="PTHR43283:SF7">
    <property type="entry name" value="BETA-LACTAMASE-RELATED DOMAIN-CONTAINING PROTEIN"/>
    <property type="match status" value="1"/>
</dbReference>
<name>A0A2P8CE73_9BACT</name>
<accession>A0A2P8CE73</accession>
<protein>
    <submittedName>
        <fullName evidence="3">CubicO group peptidase (Beta-lactamase class C family)</fullName>
    </submittedName>
</protein>
<reference evidence="3 4" key="1">
    <citation type="submission" date="2018-03" db="EMBL/GenBank/DDBJ databases">
        <title>Genomic Encyclopedia of Archaeal and Bacterial Type Strains, Phase II (KMG-II): from individual species to whole genera.</title>
        <authorList>
            <person name="Goeker M."/>
        </authorList>
    </citation>
    <scope>NUCLEOTIDE SEQUENCE [LARGE SCALE GENOMIC DNA]</scope>
    <source>
        <strain evidence="3 4">DSM 27267</strain>
    </source>
</reference>
<dbReference type="OrthoDB" id="1185352at2"/>
<dbReference type="InterPro" id="IPR012338">
    <property type="entry name" value="Beta-lactam/transpept-like"/>
</dbReference>
<dbReference type="Pfam" id="PF00144">
    <property type="entry name" value="Beta-lactamase"/>
    <property type="match status" value="1"/>
</dbReference>
<keyword evidence="1" id="KW-0812">Transmembrane</keyword>
<evidence type="ECO:0000256" key="1">
    <source>
        <dbReference type="SAM" id="Phobius"/>
    </source>
</evidence>
<dbReference type="RefSeq" id="WP_146141996.1">
    <property type="nucleotide sequence ID" value="NZ_BLAU01000001.1"/>
</dbReference>
<dbReference type="Proteomes" id="UP000240621">
    <property type="component" value="Unassembled WGS sequence"/>
</dbReference>
<feature type="domain" description="Beta-lactamase-related" evidence="2">
    <location>
        <begin position="118"/>
        <end position="352"/>
    </location>
</feature>
<dbReference type="EMBL" id="PYGC01000004">
    <property type="protein sequence ID" value="PSK83222.1"/>
    <property type="molecule type" value="Genomic_DNA"/>
</dbReference>
<feature type="transmembrane region" description="Helical" evidence="1">
    <location>
        <begin position="12"/>
        <end position="31"/>
    </location>
</feature>
<gene>
    <name evidence="3" type="ORF">CLV93_104152</name>
</gene>
<sequence length="385" mass="44190">MALTKRQRGRIFFSLSLIIIGLVIAFVMPRFSRRILMYRTPGYDDYKLFDYQKIDTGSVEPWSVLPKKSQIPLSEKQKLYLAAGHTFSYVVVHQNQIVKEYYSQDAGAKFRPNSFNLTQGILSLLVGSAIQDGYIKSVDQHVSDFYPEFYEKMNQGITIRNLLEMTSGLQPAKNMTKRWPFSLQAYYAKDLNKRILKMKSSEPPGETWHFTSANAQLLAMVIERASGMKISDYLEKKLWIPLGCAEPALWSVDDAGNEKAFCCFFATAKDLARIGQLILNEGYWDGRQIVSRDYLRNMITPVEGLRNAAGKEVNSWGWYWWITNYRGRQVIFSRGQMGQYLIIVPKENMIVVRQGELGSPDFTRINIPELYQLLDIAFQTSGVVL</sequence>
<evidence type="ECO:0000259" key="2">
    <source>
        <dbReference type="Pfam" id="PF00144"/>
    </source>
</evidence>
<dbReference type="SUPFAM" id="SSF56601">
    <property type="entry name" value="beta-lactamase/transpeptidase-like"/>
    <property type="match status" value="1"/>
</dbReference>